<dbReference type="SUPFAM" id="SSF52058">
    <property type="entry name" value="L domain-like"/>
    <property type="match status" value="2"/>
</dbReference>
<proteinExistence type="predicted"/>
<dbReference type="InterPro" id="IPR050905">
    <property type="entry name" value="Plant_NBS-LRR"/>
</dbReference>
<dbReference type="Gene3D" id="3.80.10.10">
    <property type="entry name" value="Ribonuclease Inhibitor"/>
    <property type="match status" value="3"/>
</dbReference>
<feature type="transmembrane region" description="Helical" evidence="1">
    <location>
        <begin position="1022"/>
        <end position="1040"/>
    </location>
</feature>
<dbReference type="InterPro" id="IPR057135">
    <property type="entry name" value="At4g27190-like_LRR"/>
</dbReference>
<evidence type="ECO:0000256" key="1">
    <source>
        <dbReference type="SAM" id="Phobius"/>
    </source>
</evidence>
<dbReference type="ExpressionAtlas" id="M0UIF2">
    <property type="expression patterns" value="baseline"/>
</dbReference>
<reference evidence="4" key="1">
    <citation type="journal article" date="2012" name="Nature">
        <title>A physical, genetic and functional sequence assembly of the barley genome.</title>
        <authorList>
            <consortium name="The International Barley Genome Sequencing Consortium"/>
            <person name="Mayer K.F."/>
            <person name="Waugh R."/>
            <person name="Brown J.W."/>
            <person name="Schulman A."/>
            <person name="Langridge P."/>
            <person name="Platzer M."/>
            <person name="Fincher G.B."/>
            <person name="Muehlbauer G.J."/>
            <person name="Sato K."/>
            <person name="Close T.J."/>
            <person name="Wise R.P."/>
            <person name="Stein N."/>
        </authorList>
    </citation>
    <scope>NUCLEOTIDE SEQUENCE [LARGE SCALE GENOMIC DNA]</scope>
    <source>
        <strain evidence="4">cv. Morex</strain>
    </source>
</reference>
<dbReference type="PANTHER" id="PTHR33463:SF27">
    <property type="entry name" value="NB-ARC DOMAIN-CONTAINING PROTEIN"/>
    <property type="match status" value="1"/>
</dbReference>
<evidence type="ECO:0000259" key="2">
    <source>
        <dbReference type="Pfam" id="PF23247"/>
    </source>
</evidence>
<dbReference type="Proteomes" id="UP000011116">
    <property type="component" value="Chromosome 6H"/>
</dbReference>
<feature type="domain" description="Disease resistance protein At4g27190-like leucine-rich repeats" evidence="2">
    <location>
        <begin position="854"/>
        <end position="974"/>
    </location>
</feature>
<protein>
    <recommendedName>
        <fullName evidence="2">Disease resistance protein At4g27190-like leucine-rich repeats domain-containing protein</fullName>
    </recommendedName>
</protein>
<keyword evidence="1" id="KW-1133">Transmembrane helix</keyword>
<dbReference type="InterPro" id="IPR032675">
    <property type="entry name" value="LRR_dom_sf"/>
</dbReference>
<dbReference type="PANTHER" id="PTHR33463">
    <property type="entry name" value="NB-ARC DOMAIN-CONTAINING PROTEIN-RELATED"/>
    <property type="match status" value="1"/>
</dbReference>
<evidence type="ECO:0000313" key="4">
    <source>
        <dbReference type="Proteomes" id="UP000011116"/>
    </source>
</evidence>
<keyword evidence="4" id="KW-1185">Reference proteome</keyword>
<dbReference type="EnsemblPlants" id="HORVU.MOREX.r3.6HG0629680.1">
    <property type="protein sequence ID" value="HORVU.MOREX.r3.6HG0629680.1"/>
    <property type="gene ID" value="HORVU.MOREX.r3.6HG0629680"/>
</dbReference>
<keyword evidence="1" id="KW-0812">Transmembrane</keyword>
<dbReference type="Pfam" id="PF23247">
    <property type="entry name" value="LRR_RPS2"/>
    <property type="match status" value="1"/>
</dbReference>
<dbReference type="AlphaFoldDB" id="M0UIF2"/>
<sequence>MMDRSVRTIYFNGWSGFGVSAVLRSIAKVLPSVIIAPEICFDRTIYIDCSEWKSERAMQRLIAEELKLDHSVISILDKEDEEDDFSGVDESSRNRIDSVGLMIHQTLRGSKFLMIFLNGSDVEFDVGAFGPPFARFGDNMMIWAFKRRFLTMNYRCSEIADKLRYTHTLVYIHPAIIELLTSSEFQAILHEEVAAIVARSPCILDIDPTMVADCCLYQLFLHCNFHTFQWVAHASSYWMCDGIIQEERARDISVALHGQLNWECDAPLVDGVLRKFMKHMEPHFLILQEDDVYEEGPYCWISVISRNMKLHGLQTIPAATSSFFLTFDVSDYPPPLPSVLFEHSNNLGVLVLCFCAFSFAAPPFLKNHRLRFLGLDHCIDDQFGDREDPTEWASLYSLWVLDLRYTDWNEILSEEKMDLMTNIKELNIEGTRCWQYTADLQGRLPNLQRLRIIKPTCRWETSRDVDNSFMDKTRIEVLDLSGNTEMKVMPTSLSKASGLRVLVLDGCDGVENIAGPGGLPPSIESFSFDGHGPAFEWTPSIELPLKDSRPSTVAETNNRDIKISKISLAGCKRLENLFLRGLPNLVELDLSGTSIKILDFETMVVQVSRLKRLFLIGCEHLRAINFPGKSDFEGNLNLELLYIDTRSGTWCHPSTIEEVNSSQLQVNAIITDARLVRSLHPLIYYGMMNSPKDVCFNIQITSSHVSVGPLEPEAPSSDTIGHTEEESLHQLVPVHRYSDESSMIGDASSPRQPFPPPPMKLDRHVEIADGSHFVENELDKFRGLGGLMDLYAESLHVHDVSVRAIVPLPFWGNELRHICVERCSKVDTVFQTTPDGLEELETLWVSHLLMACWICSKGYHFTGGSFRSLQHLHVRSCPNLQFVLPVWFPSFPSLETLHIIHCSDLKHIFTLDNEYPEEMDVQGVLFPKLITIHLHGLPNLQQICDFKMVAPSVKTIVIRGCWNLRHPLPVVATGDMEIEKDVCVEAEAGHHPDQLIQEETAPCIRPQVVNSTPFFQRDMGPGWMVVLLWLLLLHAFGFFVCSRG</sequence>
<evidence type="ECO:0000313" key="3">
    <source>
        <dbReference type="EnsemblPlants" id="HORVU.MOREX.r3.6HG0629680.1"/>
    </source>
</evidence>
<reference evidence="3" key="3">
    <citation type="submission" date="2022-01" db="UniProtKB">
        <authorList>
            <consortium name="EnsemblPlants"/>
        </authorList>
    </citation>
    <scope>IDENTIFICATION</scope>
    <source>
        <strain evidence="3">subsp. vulgare</strain>
    </source>
</reference>
<dbReference type="PaxDb" id="4513-MLOC_11227.1"/>
<name>M0UIF2_HORVV</name>
<dbReference type="Gramene" id="HORVU.MOREX.r3.6HG0629680.1">
    <property type="protein sequence ID" value="HORVU.MOREX.r3.6HG0629680.1"/>
    <property type="gene ID" value="HORVU.MOREX.r3.6HG0629680"/>
</dbReference>
<reference evidence="3" key="2">
    <citation type="submission" date="2020-10" db="EMBL/GenBank/DDBJ databases">
        <authorList>
            <person name="Scholz U."/>
            <person name="Mascher M."/>
            <person name="Fiebig A."/>
        </authorList>
    </citation>
    <scope>NUCLEOTIDE SEQUENCE [LARGE SCALE GENOMIC DNA]</scope>
    <source>
        <strain evidence="3">cv. Morex</strain>
    </source>
</reference>
<accession>M0UIF2</accession>
<keyword evidence="1" id="KW-0472">Membrane</keyword>
<organism evidence="3 4">
    <name type="scientific">Hordeum vulgare subsp. vulgare</name>
    <name type="common">Domesticated barley</name>
    <dbReference type="NCBI Taxonomy" id="112509"/>
    <lineage>
        <taxon>Eukaryota</taxon>
        <taxon>Viridiplantae</taxon>
        <taxon>Streptophyta</taxon>
        <taxon>Embryophyta</taxon>
        <taxon>Tracheophyta</taxon>
        <taxon>Spermatophyta</taxon>
        <taxon>Magnoliopsida</taxon>
        <taxon>Liliopsida</taxon>
        <taxon>Poales</taxon>
        <taxon>Poaceae</taxon>
        <taxon>BOP clade</taxon>
        <taxon>Pooideae</taxon>
        <taxon>Triticodae</taxon>
        <taxon>Triticeae</taxon>
        <taxon>Hordeinae</taxon>
        <taxon>Hordeum</taxon>
    </lineage>
</organism>